<dbReference type="InterPro" id="IPR027911">
    <property type="entry name" value="DUF4604"/>
</dbReference>
<protein>
    <recommendedName>
        <fullName evidence="2">DUF4604 domain-containing protein</fullName>
    </recommendedName>
</protein>
<evidence type="ECO:0000313" key="3">
    <source>
        <dbReference type="EMBL" id="KAL1503299.1"/>
    </source>
</evidence>
<reference evidence="3 4" key="1">
    <citation type="journal article" date="2024" name="Science">
        <title>Giant polyketide synthase enzymes in the biosynthesis of giant marine polyether toxins.</title>
        <authorList>
            <person name="Fallon T.R."/>
            <person name="Shende V.V."/>
            <person name="Wierzbicki I.H."/>
            <person name="Pendleton A.L."/>
            <person name="Watervoot N.F."/>
            <person name="Auber R.P."/>
            <person name="Gonzalez D.J."/>
            <person name="Wisecaver J.H."/>
            <person name="Moore B.S."/>
        </authorList>
    </citation>
    <scope>NUCLEOTIDE SEQUENCE [LARGE SCALE GENOMIC DNA]</scope>
    <source>
        <strain evidence="3 4">12B1</strain>
    </source>
</reference>
<sequence>MPPNGGMTFVRQVPDFVKKMQRGAPEEGIAGALKRHRERPEPEERSDTEEERPQVVEGSEAMTSKQRRKEEALVEKLERRGGSLTFANSAKDRFKDSAARRVQEAEAKAAEAKEEAEEPAAGVGHVFSSATGAKGKGKRKATTGAKAVKNDKLLSFDVDE</sequence>
<evidence type="ECO:0000256" key="1">
    <source>
        <dbReference type="SAM" id="MobiDB-lite"/>
    </source>
</evidence>
<feature type="compositionally biased region" description="Basic and acidic residues" evidence="1">
    <location>
        <begin position="90"/>
        <end position="113"/>
    </location>
</feature>
<organism evidence="3 4">
    <name type="scientific">Prymnesium parvum</name>
    <name type="common">Toxic golden alga</name>
    <dbReference type="NCBI Taxonomy" id="97485"/>
    <lineage>
        <taxon>Eukaryota</taxon>
        <taxon>Haptista</taxon>
        <taxon>Haptophyta</taxon>
        <taxon>Prymnesiophyceae</taxon>
        <taxon>Prymnesiales</taxon>
        <taxon>Prymnesiaceae</taxon>
        <taxon>Prymnesium</taxon>
    </lineage>
</organism>
<gene>
    <name evidence="3" type="ORF">AB1Y20_011351</name>
</gene>
<proteinExistence type="predicted"/>
<dbReference type="AlphaFoldDB" id="A0AB34INM5"/>
<dbReference type="Proteomes" id="UP001515480">
    <property type="component" value="Unassembled WGS sequence"/>
</dbReference>
<evidence type="ECO:0000313" key="4">
    <source>
        <dbReference type="Proteomes" id="UP001515480"/>
    </source>
</evidence>
<keyword evidence="4" id="KW-1185">Reference proteome</keyword>
<comment type="caution">
    <text evidence="3">The sequence shown here is derived from an EMBL/GenBank/DDBJ whole genome shotgun (WGS) entry which is preliminary data.</text>
</comment>
<feature type="region of interest" description="Disordered" evidence="1">
    <location>
        <begin position="19"/>
        <end position="74"/>
    </location>
</feature>
<feature type="region of interest" description="Disordered" evidence="1">
    <location>
        <begin position="88"/>
        <end position="160"/>
    </location>
</feature>
<accession>A0AB34INM5</accession>
<name>A0AB34INM5_PRYPA</name>
<dbReference type="EMBL" id="JBGBPQ010000022">
    <property type="protein sequence ID" value="KAL1503299.1"/>
    <property type="molecule type" value="Genomic_DNA"/>
</dbReference>
<dbReference type="Pfam" id="PF15377">
    <property type="entry name" value="DUF4604"/>
    <property type="match status" value="1"/>
</dbReference>
<evidence type="ECO:0000259" key="2">
    <source>
        <dbReference type="Pfam" id="PF15377"/>
    </source>
</evidence>
<feature type="domain" description="DUF4604" evidence="2">
    <location>
        <begin position="8"/>
        <end position="160"/>
    </location>
</feature>